<proteinExistence type="predicted"/>
<sequence>QNESVVRLMQQQLQQAVMTHSWIYTDAQLLRDDIQTLFTAERY</sequence>
<evidence type="ECO:0000313" key="1">
    <source>
        <dbReference type="EMBL" id="ETJ31328.1"/>
    </source>
</evidence>
<protein>
    <submittedName>
        <fullName evidence="1">Uncharacterized protein</fullName>
    </submittedName>
</protein>
<accession>W1XLV4</accession>
<gene>
    <name evidence="1" type="ORF">Q604_UNBC14173G0002</name>
</gene>
<dbReference type="AlphaFoldDB" id="W1XLV4"/>
<comment type="caution">
    <text evidence="1">The sequence shown here is derived from an EMBL/GenBank/DDBJ whole genome shotgun (WGS) entry which is preliminary data.</text>
</comment>
<organism evidence="1">
    <name type="scientific">human gut metagenome</name>
    <dbReference type="NCBI Taxonomy" id="408170"/>
    <lineage>
        <taxon>unclassified sequences</taxon>
        <taxon>metagenomes</taxon>
        <taxon>organismal metagenomes</taxon>
    </lineage>
</organism>
<feature type="non-terminal residue" evidence="1">
    <location>
        <position position="1"/>
    </location>
</feature>
<name>W1XLV4_9ZZZZ</name>
<reference evidence="1" key="1">
    <citation type="submission" date="2013-12" db="EMBL/GenBank/DDBJ databases">
        <title>A Varibaculum cambriense genome reconstructed from a premature infant gut community with otherwise low bacterial novelty that shifts toward anaerobic metabolism during the third week of life.</title>
        <authorList>
            <person name="Brown C.T."/>
            <person name="Sharon I."/>
            <person name="Thomas B.C."/>
            <person name="Castelle C.J."/>
            <person name="Morowitz M.J."/>
            <person name="Banfield J.F."/>
        </authorList>
    </citation>
    <scope>NUCLEOTIDE SEQUENCE</scope>
</reference>
<dbReference type="EMBL" id="AZMM01014173">
    <property type="protein sequence ID" value="ETJ31328.1"/>
    <property type="molecule type" value="Genomic_DNA"/>
</dbReference>